<dbReference type="InterPro" id="IPR001173">
    <property type="entry name" value="Glyco_trans_2-like"/>
</dbReference>
<dbReference type="CDD" id="cd03801">
    <property type="entry name" value="GT4_PimA-like"/>
    <property type="match status" value="1"/>
</dbReference>
<dbReference type="Gene3D" id="3.90.550.10">
    <property type="entry name" value="Spore Coat Polysaccharide Biosynthesis Protein SpsA, Chain A"/>
    <property type="match status" value="1"/>
</dbReference>
<dbReference type="Proteomes" id="UP000199477">
    <property type="component" value="Unassembled WGS sequence"/>
</dbReference>
<dbReference type="AlphaFoldDB" id="A0A1I2G9N0"/>
<dbReference type="PANTHER" id="PTHR43179:SF7">
    <property type="entry name" value="RHAMNOSYLTRANSFERASE WBBL"/>
    <property type="match status" value="1"/>
</dbReference>
<evidence type="ECO:0000313" key="2">
    <source>
        <dbReference type="EMBL" id="SFF14424.1"/>
    </source>
</evidence>
<organism evidence="2 3">
    <name type="scientific">Dyella marensis</name>
    <dbReference type="NCBI Taxonomy" id="500610"/>
    <lineage>
        <taxon>Bacteria</taxon>
        <taxon>Pseudomonadati</taxon>
        <taxon>Pseudomonadota</taxon>
        <taxon>Gammaproteobacteria</taxon>
        <taxon>Lysobacterales</taxon>
        <taxon>Rhodanobacteraceae</taxon>
        <taxon>Dyella</taxon>
    </lineage>
</organism>
<dbReference type="SUPFAM" id="SSF53756">
    <property type="entry name" value="UDP-Glycosyltransferase/glycogen phosphorylase"/>
    <property type="match status" value="1"/>
</dbReference>
<sequence length="693" mass="76222">MPLSSLPWRVKRLRYLSERVLGSIAQRGLRGTLSRMMQEFRPLPPEDLALELLPLEQPFAPFEVPHDDAPRVSVIIPVYGKLAWTLACLRSIAQYGSEAPIEILVVDDASPDDTAATLAQVQGLRVLGNERNLGFIGSCNAGAAAARAPYLLFLNNDTQVTAGWLDRLLQTYLEEPDCGIAGSQLVYPDGRLQEAGALVYDDGEAWNVGRFEQRDDPRYLYRRDVDYVSGAALLIERELFMQLGGFDTRYAPAYCEDMDLAFAVRAAGRRVVYEPASVVIHCEGISSGTDLTAGTKQYQVLNRAKFIEKWGDALKRQPARGTPVNKAIHAGQRHIFVMDALTPDPKRDAGSLQLYNIMQLLRGMGWRVTFMADNAQASAADLRTLGAIGVRVLCKPTLSSLAAWLKEEGAGLDAVLLCRHYVADANLPLVQRMAPQARLLFDTVDVHFLREQRAADHTNNPTLARRAAVSQQREIATIRACHATFVVSTVELELLRKAVPDARVMLLPNMHEVHGRKQPFAQRSGLVFVGGFGHPPNVDAVQWLVGEIFPKIRAARPDIELHLIGQMPEATRQELDGNGVVAHGRVEDLDPWMDGCRIALAPLRYGAGVKGKVNTAMSHGLPVVATSIAAEGMFLVDDQNVLIGDDTDAYVAAVLRLYDDPALWLRLSEASLRNIQEHFSPAIARATLEAALS</sequence>
<feature type="domain" description="Glycosyltransferase 2-like" evidence="1">
    <location>
        <begin position="73"/>
        <end position="207"/>
    </location>
</feature>
<dbReference type="PANTHER" id="PTHR43179">
    <property type="entry name" value="RHAMNOSYLTRANSFERASE WBBL"/>
    <property type="match status" value="1"/>
</dbReference>
<dbReference type="GO" id="GO:0016740">
    <property type="term" value="F:transferase activity"/>
    <property type="evidence" value="ECO:0007669"/>
    <property type="project" value="UniProtKB-KW"/>
</dbReference>
<dbReference type="Gene3D" id="3.40.50.2000">
    <property type="entry name" value="Glycogen Phosphorylase B"/>
    <property type="match status" value="1"/>
</dbReference>
<dbReference type="EMBL" id="FONH01000008">
    <property type="protein sequence ID" value="SFF14424.1"/>
    <property type="molecule type" value="Genomic_DNA"/>
</dbReference>
<dbReference type="SUPFAM" id="SSF53448">
    <property type="entry name" value="Nucleotide-diphospho-sugar transferases"/>
    <property type="match status" value="1"/>
</dbReference>
<protein>
    <submittedName>
        <fullName evidence="2">Glycosyltransferase, GT2 family</fullName>
    </submittedName>
</protein>
<reference evidence="3" key="1">
    <citation type="submission" date="2016-10" db="EMBL/GenBank/DDBJ databases">
        <authorList>
            <person name="Varghese N."/>
            <person name="Submissions S."/>
        </authorList>
    </citation>
    <scope>NUCLEOTIDE SEQUENCE [LARGE SCALE GENOMIC DNA]</scope>
    <source>
        <strain evidence="3">UNC178MFTsu3.1</strain>
    </source>
</reference>
<dbReference type="Pfam" id="PF13692">
    <property type="entry name" value="Glyco_trans_1_4"/>
    <property type="match status" value="1"/>
</dbReference>
<evidence type="ECO:0000259" key="1">
    <source>
        <dbReference type="Pfam" id="PF00535"/>
    </source>
</evidence>
<evidence type="ECO:0000313" key="3">
    <source>
        <dbReference type="Proteomes" id="UP000199477"/>
    </source>
</evidence>
<gene>
    <name evidence="2" type="ORF">SAMN02799615_02564</name>
</gene>
<dbReference type="CDD" id="cd04186">
    <property type="entry name" value="GT_2_like_c"/>
    <property type="match status" value="1"/>
</dbReference>
<keyword evidence="2" id="KW-0808">Transferase</keyword>
<dbReference type="InterPro" id="IPR029044">
    <property type="entry name" value="Nucleotide-diphossugar_trans"/>
</dbReference>
<name>A0A1I2G9N0_9GAMM</name>
<dbReference type="Pfam" id="PF00535">
    <property type="entry name" value="Glycos_transf_2"/>
    <property type="match status" value="1"/>
</dbReference>
<proteinExistence type="predicted"/>
<accession>A0A1I2G9N0</accession>
<dbReference type="RefSeq" id="WP_035323473.1">
    <property type="nucleotide sequence ID" value="NZ_FONH01000008.1"/>
</dbReference>
<keyword evidence="3" id="KW-1185">Reference proteome</keyword>
<dbReference type="STRING" id="500610.SAMN02799615_02564"/>